<feature type="non-terminal residue" evidence="1">
    <location>
        <position position="1"/>
    </location>
</feature>
<comment type="caution">
    <text evidence="1">The sequence shown here is derived from an EMBL/GenBank/DDBJ whole genome shotgun (WGS) entry which is preliminary data.</text>
</comment>
<dbReference type="EMBL" id="CAJOBA010036136">
    <property type="protein sequence ID" value="CAF4017538.1"/>
    <property type="molecule type" value="Genomic_DNA"/>
</dbReference>
<dbReference type="Proteomes" id="UP000682733">
    <property type="component" value="Unassembled WGS sequence"/>
</dbReference>
<evidence type="ECO:0000313" key="2">
    <source>
        <dbReference type="EMBL" id="CAF4017538.1"/>
    </source>
</evidence>
<organism evidence="1 3">
    <name type="scientific">Didymodactylos carnosus</name>
    <dbReference type="NCBI Taxonomy" id="1234261"/>
    <lineage>
        <taxon>Eukaryota</taxon>
        <taxon>Metazoa</taxon>
        <taxon>Spiralia</taxon>
        <taxon>Gnathifera</taxon>
        <taxon>Rotifera</taxon>
        <taxon>Eurotatoria</taxon>
        <taxon>Bdelloidea</taxon>
        <taxon>Philodinida</taxon>
        <taxon>Philodinidae</taxon>
        <taxon>Didymodactylos</taxon>
    </lineage>
</organism>
<gene>
    <name evidence="1" type="ORF">OVA965_LOCUS24328</name>
    <name evidence="2" type="ORF">TMI583_LOCUS25046</name>
</gene>
<evidence type="ECO:0000313" key="1">
    <source>
        <dbReference type="EMBL" id="CAF1208443.1"/>
    </source>
</evidence>
<proteinExistence type="predicted"/>
<accession>A0A8S2EEZ0</accession>
<dbReference type="AlphaFoldDB" id="A0A8S2EEZ0"/>
<sequence length="168" mass="19856">FMHDVFGCLWFDKTNQTNYRVEYRKLEAKIKSAKYITDEYRLIKTIQLYKSSTNLFIILPDSTDLIDILNSVHSFTQVYAIYILTSCATDRQELLSSEQYSKIIALFHQPQQLFIQILHDVAIELIHVSNDYKTEHKYKLATILHDYSTELLLTMKELITERLKEIDP</sequence>
<evidence type="ECO:0000313" key="3">
    <source>
        <dbReference type="Proteomes" id="UP000677228"/>
    </source>
</evidence>
<reference evidence="1" key="1">
    <citation type="submission" date="2021-02" db="EMBL/GenBank/DDBJ databases">
        <authorList>
            <person name="Nowell W R."/>
        </authorList>
    </citation>
    <scope>NUCLEOTIDE SEQUENCE</scope>
</reference>
<dbReference type="Proteomes" id="UP000677228">
    <property type="component" value="Unassembled WGS sequence"/>
</dbReference>
<protein>
    <submittedName>
        <fullName evidence="1">Uncharacterized protein</fullName>
    </submittedName>
</protein>
<dbReference type="EMBL" id="CAJNOK010014605">
    <property type="protein sequence ID" value="CAF1208443.1"/>
    <property type="molecule type" value="Genomic_DNA"/>
</dbReference>
<name>A0A8S2EEZ0_9BILA</name>